<dbReference type="InterPro" id="IPR037923">
    <property type="entry name" value="HTH-like"/>
</dbReference>
<evidence type="ECO:0000256" key="3">
    <source>
        <dbReference type="ARBA" id="ARBA00023163"/>
    </source>
</evidence>
<protein>
    <submittedName>
        <fullName evidence="5">HTH-type transcriptional activator RhaS</fullName>
    </submittedName>
</protein>
<name>A0A2K4ZF17_9FIRM</name>
<dbReference type="InterPro" id="IPR014710">
    <property type="entry name" value="RmlC-like_jellyroll"/>
</dbReference>
<feature type="domain" description="HTH araC/xylS-type" evidence="4">
    <location>
        <begin position="169"/>
        <end position="265"/>
    </location>
</feature>
<dbReference type="EMBL" id="OFSM01000008">
    <property type="protein sequence ID" value="SOY29062.1"/>
    <property type="molecule type" value="Genomic_DNA"/>
</dbReference>
<dbReference type="Gene3D" id="2.60.120.10">
    <property type="entry name" value="Jelly Rolls"/>
    <property type="match status" value="1"/>
</dbReference>
<keyword evidence="6" id="KW-1185">Reference proteome</keyword>
<dbReference type="Gene3D" id="1.10.10.60">
    <property type="entry name" value="Homeodomain-like"/>
    <property type="match status" value="2"/>
</dbReference>
<dbReference type="PANTHER" id="PTHR43280">
    <property type="entry name" value="ARAC-FAMILY TRANSCRIPTIONAL REGULATOR"/>
    <property type="match status" value="1"/>
</dbReference>
<dbReference type="OrthoDB" id="9782503at2"/>
<keyword evidence="2" id="KW-0238">DNA-binding</keyword>
<keyword evidence="3" id="KW-0804">Transcription</keyword>
<dbReference type="AlphaFoldDB" id="A0A2K4ZF17"/>
<evidence type="ECO:0000256" key="2">
    <source>
        <dbReference type="ARBA" id="ARBA00023125"/>
    </source>
</evidence>
<dbReference type="Pfam" id="PF07883">
    <property type="entry name" value="Cupin_2"/>
    <property type="match status" value="1"/>
</dbReference>
<dbReference type="RefSeq" id="WP_103239189.1">
    <property type="nucleotide sequence ID" value="NZ_JANJZD010000007.1"/>
</dbReference>
<dbReference type="PANTHER" id="PTHR43280:SF2">
    <property type="entry name" value="HTH-TYPE TRANSCRIPTIONAL REGULATOR EXSA"/>
    <property type="match status" value="1"/>
</dbReference>
<evidence type="ECO:0000313" key="5">
    <source>
        <dbReference type="EMBL" id="SOY29062.1"/>
    </source>
</evidence>
<dbReference type="SMART" id="SM00342">
    <property type="entry name" value="HTH_ARAC"/>
    <property type="match status" value="1"/>
</dbReference>
<dbReference type="Proteomes" id="UP000236311">
    <property type="component" value="Unassembled WGS sequence"/>
</dbReference>
<reference evidence="5 6" key="1">
    <citation type="submission" date="2018-01" db="EMBL/GenBank/DDBJ databases">
        <authorList>
            <person name="Gaut B.S."/>
            <person name="Morton B.R."/>
            <person name="Clegg M.T."/>
            <person name="Duvall M.R."/>
        </authorList>
    </citation>
    <scope>NUCLEOTIDE SEQUENCE [LARGE SCALE GENOMIC DNA]</scope>
    <source>
        <strain evidence="5">GP69</strain>
    </source>
</reference>
<gene>
    <name evidence="5" type="primary">rhaS_5</name>
    <name evidence="5" type="ORF">AMURIS_01777</name>
</gene>
<dbReference type="SUPFAM" id="SSF51215">
    <property type="entry name" value="Regulatory protein AraC"/>
    <property type="match status" value="1"/>
</dbReference>
<dbReference type="GO" id="GO:0003700">
    <property type="term" value="F:DNA-binding transcription factor activity"/>
    <property type="evidence" value="ECO:0007669"/>
    <property type="project" value="InterPro"/>
</dbReference>
<keyword evidence="1" id="KW-0805">Transcription regulation</keyword>
<dbReference type="InterPro" id="IPR018060">
    <property type="entry name" value="HTH_AraC"/>
</dbReference>
<dbReference type="PROSITE" id="PS01124">
    <property type="entry name" value="HTH_ARAC_FAMILY_2"/>
    <property type="match status" value="1"/>
</dbReference>
<dbReference type="GO" id="GO:0043565">
    <property type="term" value="F:sequence-specific DNA binding"/>
    <property type="evidence" value="ECO:0007669"/>
    <property type="project" value="InterPro"/>
</dbReference>
<organism evidence="5 6">
    <name type="scientific">Acetatifactor muris</name>
    <dbReference type="NCBI Taxonomy" id="879566"/>
    <lineage>
        <taxon>Bacteria</taxon>
        <taxon>Bacillati</taxon>
        <taxon>Bacillota</taxon>
        <taxon>Clostridia</taxon>
        <taxon>Lachnospirales</taxon>
        <taxon>Lachnospiraceae</taxon>
        <taxon>Acetatifactor</taxon>
    </lineage>
</organism>
<dbReference type="InterPro" id="IPR009057">
    <property type="entry name" value="Homeodomain-like_sf"/>
</dbReference>
<accession>A0A2K4ZF17</accession>
<evidence type="ECO:0000256" key="1">
    <source>
        <dbReference type="ARBA" id="ARBA00023015"/>
    </source>
</evidence>
<sequence length="265" mass="30727">MESCYTIGESFHSAPTNAYFQLHNHSDYEMLLFLEGDARYIVEDNIYSLEPGDLILIRKHEFHRIYHNSSSPYKRVVLMVSPLFFQENACAEYEAQFLTVPAGTGHKITADTVRSSGLYDAFLRYKKYSEDYKLPFDIPVLKSIITEILYLINQVSHFSSSDFTTNPVKSIILYLNGNYTGEITLDALQEKFFISKYHLCREFRKATGLTVHEYVRRKRLTKVHELRSQGLRIGDAAVEAGFRDYSSFYRAFRKEYGTPPKKDLA</sequence>
<proteinExistence type="predicted"/>
<dbReference type="InterPro" id="IPR013096">
    <property type="entry name" value="Cupin_2"/>
</dbReference>
<dbReference type="Pfam" id="PF12833">
    <property type="entry name" value="HTH_18"/>
    <property type="match status" value="1"/>
</dbReference>
<evidence type="ECO:0000313" key="6">
    <source>
        <dbReference type="Proteomes" id="UP000236311"/>
    </source>
</evidence>
<evidence type="ECO:0000259" key="4">
    <source>
        <dbReference type="PROSITE" id="PS01124"/>
    </source>
</evidence>
<dbReference type="SUPFAM" id="SSF46689">
    <property type="entry name" value="Homeodomain-like"/>
    <property type="match status" value="2"/>
</dbReference>